<keyword evidence="3" id="KW-0119">Carbohydrate metabolism</keyword>
<dbReference type="InterPro" id="IPR019378">
    <property type="entry name" value="GDP-Fuc_O-FucTrfase"/>
</dbReference>
<dbReference type="EMBL" id="ML179046">
    <property type="protein sequence ID" value="THV05877.1"/>
    <property type="molecule type" value="Genomic_DNA"/>
</dbReference>
<keyword evidence="5" id="KW-1185">Reference proteome</keyword>
<accession>A0A4S8MRZ3</accession>
<evidence type="ECO:0000313" key="4">
    <source>
        <dbReference type="EMBL" id="THV05877.1"/>
    </source>
</evidence>
<evidence type="ECO:0000313" key="5">
    <source>
        <dbReference type="Proteomes" id="UP000297245"/>
    </source>
</evidence>
<dbReference type="CDD" id="cd11296">
    <property type="entry name" value="O-FucT_like"/>
    <property type="match status" value="1"/>
</dbReference>
<sequence>PPLYEEWHKQEQKLPQHDLTLPPPEGRMSKFLFMGGHVHGVGWGNVLQEMVLNAHLAHLTKRSFVFYNYTWDTRESDYSDYNGKTIPSRVPVSVMLSGPLVGGSFPEHDNHGSPRAVSEAHFRGVCPKSHTRYLNSEEIKPGILNKLERSYDGIGYINGWADYIKSEGIKEERCLEFEPGKGQLFDIWLFGGEHLLSLWPSLRESPILKQFGFSPLILSAYLANKDQQGDATSLSEAKPIPGLLTLHIRRGDYKDHCGHLSKWSSTFTGFNSFPEFPDKFNVPAGGFTESEEERKEIYAPRCYPSIEDIVKKVRQVIRETKGPVPLKRIFVMSNGPREWLQELKVALMEDAALPWEAIHTSRDLTLTWEQKYVAQAVDMYIAARSQVFVGNGFSSLTGMIMMLRMAHGTDSKNSRLW</sequence>
<name>A0A4S8MRZ3_DENBC</name>
<dbReference type="GO" id="GO:0006004">
    <property type="term" value="P:fucose metabolic process"/>
    <property type="evidence" value="ECO:0007669"/>
    <property type="project" value="UniProtKB-KW"/>
</dbReference>
<evidence type="ECO:0000256" key="2">
    <source>
        <dbReference type="ARBA" id="ARBA00023253"/>
    </source>
</evidence>
<dbReference type="GO" id="GO:0016740">
    <property type="term" value="F:transferase activity"/>
    <property type="evidence" value="ECO:0007669"/>
    <property type="project" value="UniProtKB-KW"/>
</dbReference>
<evidence type="ECO:0000256" key="3">
    <source>
        <dbReference type="ARBA" id="ARBA00023277"/>
    </source>
</evidence>
<dbReference type="AlphaFoldDB" id="A0A4S8MRZ3"/>
<protein>
    <submittedName>
        <fullName evidence="4">Uncharacterized protein</fullName>
    </submittedName>
</protein>
<dbReference type="Gene3D" id="3.40.50.11350">
    <property type="match status" value="1"/>
</dbReference>
<evidence type="ECO:0000256" key="1">
    <source>
        <dbReference type="ARBA" id="ARBA00022679"/>
    </source>
</evidence>
<keyword evidence="2" id="KW-0294">Fucose metabolism</keyword>
<organism evidence="4 5">
    <name type="scientific">Dendrothele bispora (strain CBS 962.96)</name>
    <dbReference type="NCBI Taxonomy" id="1314807"/>
    <lineage>
        <taxon>Eukaryota</taxon>
        <taxon>Fungi</taxon>
        <taxon>Dikarya</taxon>
        <taxon>Basidiomycota</taxon>
        <taxon>Agaricomycotina</taxon>
        <taxon>Agaricomycetes</taxon>
        <taxon>Agaricomycetidae</taxon>
        <taxon>Agaricales</taxon>
        <taxon>Agaricales incertae sedis</taxon>
        <taxon>Dendrothele</taxon>
    </lineage>
</organism>
<dbReference type="OrthoDB" id="2559662at2759"/>
<gene>
    <name evidence="4" type="ORF">K435DRAFT_646473</name>
</gene>
<dbReference type="Pfam" id="PF10250">
    <property type="entry name" value="O-FucT"/>
    <property type="match status" value="1"/>
</dbReference>
<feature type="non-terminal residue" evidence="4">
    <location>
        <position position="1"/>
    </location>
</feature>
<reference evidence="4 5" key="1">
    <citation type="journal article" date="2019" name="Nat. Ecol. Evol.">
        <title>Megaphylogeny resolves global patterns of mushroom evolution.</title>
        <authorList>
            <person name="Varga T."/>
            <person name="Krizsan K."/>
            <person name="Foldi C."/>
            <person name="Dima B."/>
            <person name="Sanchez-Garcia M."/>
            <person name="Sanchez-Ramirez S."/>
            <person name="Szollosi G.J."/>
            <person name="Szarkandi J.G."/>
            <person name="Papp V."/>
            <person name="Albert L."/>
            <person name="Andreopoulos W."/>
            <person name="Angelini C."/>
            <person name="Antonin V."/>
            <person name="Barry K.W."/>
            <person name="Bougher N.L."/>
            <person name="Buchanan P."/>
            <person name="Buyck B."/>
            <person name="Bense V."/>
            <person name="Catcheside P."/>
            <person name="Chovatia M."/>
            <person name="Cooper J."/>
            <person name="Damon W."/>
            <person name="Desjardin D."/>
            <person name="Finy P."/>
            <person name="Geml J."/>
            <person name="Haridas S."/>
            <person name="Hughes K."/>
            <person name="Justo A."/>
            <person name="Karasinski D."/>
            <person name="Kautmanova I."/>
            <person name="Kiss B."/>
            <person name="Kocsube S."/>
            <person name="Kotiranta H."/>
            <person name="LaButti K.M."/>
            <person name="Lechner B.E."/>
            <person name="Liimatainen K."/>
            <person name="Lipzen A."/>
            <person name="Lukacs Z."/>
            <person name="Mihaltcheva S."/>
            <person name="Morgado L.N."/>
            <person name="Niskanen T."/>
            <person name="Noordeloos M.E."/>
            <person name="Ohm R.A."/>
            <person name="Ortiz-Santana B."/>
            <person name="Ovrebo C."/>
            <person name="Racz N."/>
            <person name="Riley R."/>
            <person name="Savchenko A."/>
            <person name="Shiryaev A."/>
            <person name="Soop K."/>
            <person name="Spirin V."/>
            <person name="Szebenyi C."/>
            <person name="Tomsovsky M."/>
            <person name="Tulloss R.E."/>
            <person name="Uehling J."/>
            <person name="Grigoriev I.V."/>
            <person name="Vagvolgyi C."/>
            <person name="Papp T."/>
            <person name="Martin F.M."/>
            <person name="Miettinen O."/>
            <person name="Hibbett D.S."/>
            <person name="Nagy L.G."/>
        </authorList>
    </citation>
    <scope>NUCLEOTIDE SEQUENCE [LARGE SCALE GENOMIC DNA]</scope>
    <source>
        <strain evidence="4 5">CBS 962.96</strain>
    </source>
</reference>
<keyword evidence="1" id="KW-0808">Transferase</keyword>
<proteinExistence type="predicted"/>
<dbReference type="Proteomes" id="UP000297245">
    <property type="component" value="Unassembled WGS sequence"/>
</dbReference>